<dbReference type="EMBL" id="JAVFWL010000005">
    <property type="protein sequence ID" value="KAK6754562.1"/>
    <property type="molecule type" value="Genomic_DNA"/>
</dbReference>
<feature type="region of interest" description="Disordered" evidence="1">
    <location>
        <begin position="1"/>
        <end position="146"/>
    </location>
</feature>
<feature type="region of interest" description="Disordered" evidence="1">
    <location>
        <begin position="163"/>
        <end position="242"/>
    </location>
</feature>
<feature type="compositionally biased region" description="Basic residues" evidence="1">
    <location>
        <begin position="12"/>
        <end position="44"/>
    </location>
</feature>
<reference evidence="2 3" key="1">
    <citation type="submission" date="2023-08" db="EMBL/GenBank/DDBJ databases">
        <title>A Necator americanus chromosomal reference genome.</title>
        <authorList>
            <person name="Ilik V."/>
            <person name="Petrzelkova K.J."/>
            <person name="Pardy F."/>
            <person name="Fuh T."/>
            <person name="Niatou-Singa F.S."/>
            <person name="Gouil Q."/>
            <person name="Baker L."/>
            <person name="Ritchie M.E."/>
            <person name="Jex A.R."/>
            <person name="Gazzola D."/>
            <person name="Li H."/>
            <person name="Toshio Fujiwara R."/>
            <person name="Zhan B."/>
            <person name="Aroian R.V."/>
            <person name="Pafco B."/>
            <person name="Schwarz E.M."/>
        </authorList>
    </citation>
    <scope>NUCLEOTIDE SEQUENCE [LARGE SCALE GENOMIC DNA]</scope>
    <source>
        <strain evidence="2 3">Aroian</strain>
        <tissue evidence="2">Whole animal</tissue>
    </source>
</reference>
<comment type="caution">
    <text evidence="2">The sequence shown here is derived from an EMBL/GenBank/DDBJ whole genome shotgun (WGS) entry which is preliminary data.</text>
</comment>
<evidence type="ECO:0000313" key="2">
    <source>
        <dbReference type="EMBL" id="KAK6754562.1"/>
    </source>
</evidence>
<evidence type="ECO:0000256" key="1">
    <source>
        <dbReference type="SAM" id="MobiDB-lite"/>
    </source>
</evidence>
<feature type="compositionally biased region" description="Basic residues" evidence="1">
    <location>
        <begin position="51"/>
        <end position="61"/>
    </location>
</feature>
<protein>
    <submittedName>
        <fullName evidence="2">Uncharacterized protein</fullName>
    </submittedName>
</protein>
<gene>
    <name evidence="2" type="primary">Necator_chrV.g18304</name>
    <name evidence="2" type="ORF">RB195_013513</name>
</gene>
<feature type="compositionally biased region" description="Basic and acidic residues" evidence="1">
    <location>
        <begin position="175"/>
        <end position="203"/>
    </location>
</feature>
<evidence type="ECO:0000313" key="3">
    <source>
        <dbReference type="Proteomes" id="UP001303046"/>
    </source>
</evidence>
<organism evidence="2 3">
    <name type="scientific">Necator americanus</name>
    <name type="common">Human hookworm</name>
    <dbReference type="NCBI Taxonomy" id="51031"/>
    <lineage>
        <taxon>Eukaryota</taxon>
        <taxon>Metazoa</taxon>
        <taxon>Ecdysozoa</taxon>
        <taxon>Nematoda</taxon>
        <taxon>Chromadorea</taxon>
        <taxon>Rhabditida</taxon>
        <taxon>Rhabditina</taxon>
        <taxon>Rhabditomorpha</taxon>
        <taxon>Strongyloidea</taxon>
        <taxon>Ancylostomatidae</taxon>
        <taxon>Bunostominae</taxon>
        <taxon>Necator</taxon>
    </lineage>
</organism>
<feature type="compositionally biased region" description="Basic and acidic residues" evidence="1">
    <location>
        <begin position="1"/>
        <end position="11"/>
    </location>
</feature>
<dbReference type="Proteomes" id="UP001303046">
    <property type="component" value="Unassembled WGS sequence"/>
</dbReference>
<sequence>MPKAKHEGKQPKERKKKSKKGKKSGKSGTSKKIKKSQKKDKKLQKQSGKSDRKRTKGKDRKKKESVDPKVKHKKSKKDKADRHHKKTKTSSSASKKKPKTDKKNWIEEEFLQPGARDAKPSKPSPQEKMPEGMGAIDSTQQFPPSGIKVEKKVKEGSGEALVVMDSTQRYPPNMIKEEKKIKPMKETAKMVPTADEKAKKPDEVPIALVTSTALPPPPPRLVGKEIEVPSPMAAKKSKERADAERLKMLEEKIYGIKPEKPTPPRATVVKLRPSPPLQGTQDDEMVSSRKAKRIAPEPPRVKASPPKESVTISVTGGPTLSKRLPVVRRESAELAAVGERLRVNIDEILRLGSVMERRGISSTKKMSFEWIAMNRHVVNQQPEAFSSHLVTAVGDVRLEKSLACDALNVLMYQHTVSPDEYLRLSQHLENVQPITIGLLAQLLRTNTQYYNTMPNIRAQAGQIDNYYC</sequence>
<name>A0ABR1DVX5_NECAM</name>
<feature type="region of interest" description="Disordered" evidence="1">
    <location>
        <begin position="257"/>
        <end position="316"/>
    </location>
</feature>
<feature type="compositionally biased region" description="Basic residues" evidence="1">
    <location>
        <begin position="70"/>
        <end position="100"/>
    </location>
</feature>
<proteinExistence type="predicted"/>
<accession>A0ABR1DVX5</accession>
<keyword evidence="3" id="KW-1185">Reference proteome</keyword>